<protein>
    <submittedName>
        <fullName evidence="2">Uncharacterized protein</fullName>
    </submittedName>
</protein>
<evidence type="ECO:0000313" key="3">
    <source>
        <dbReference type="Proteomes" id="UP001221898"/>
    </source>
</evidence>
<comment type="caution">
    <text evidence="2">The sequence shown here is derived from an EMBL/GenBank/DDBJ whole genome shotgun (WGS) entry which is preliminary data.</text>
</comment>
<evidence type="ECO:0000313" key="2">
    <source>
        <dbReference type="EMBL" id="KAJ8412917.1"/>
    </source>
</evidence>
<feature type="region of interest" description="Disordered" evidence="1">
    <location>
        <begin position="37"/>
        <end position="56"/>
    </location>
</feature>
<name>A0AAD7WXK8_9TELE</name>
<dbReference type="EMBL" id="JAINUG010000017">
    <property type="protein sequence ID" value="KAJ8412917.1"/>
    <property type="molecule type" value="Genomic_DNA"/>
</dbReference>
<sequence>MQQRAPLKYFRCLGTSLRPSGGPGSCLSKWPFIPSRTGGSRWPRTGPAPLLSGGSGACMRGADRGLGTAGPVRNRLSCVAPSPWPQSPVCHGQPLSG</sequence>
<evidence type="ECO:0000256" key="1">
    <source>
        <dbReference type="SAM" id="MobiDB-lite"/>
    </source>
</evidence>
<reference evidence="2" key="1">
    <citation type="journal article" date="2023" name="Science">
        <title>Genome structures resolve the early diversification of teleost fishes.</title>
        <authorList>
            <person name="Parey E."/>
            <person name="Louis A."/>
            <person name="Montfort J."/>
            <person name="Bouchez O."/>
            <person name="Roques C."/>
            <person name="Iampietro C."/>
            <person name="Lluch J."/>
            <person name="Castinel A."/>
            <person name="Donnadieu C."/>
            <person name="Desvignes T."/>
            <person name="Floi Bucao C."/>
            <person name="Jouanno E."/>
            <person name="Wen M."/>
            <person name="Mejri S."/>
            <person name="Dirks R."/>
            <person name="Jansen H."/>
            <person name="Henkel C."/>
            <person name="Chen W.J."/>
            <person name="Zahm M."/>
            <person name="Cabau C."/>
            <person name="Klopp C."/>
            <person name="Thompson A.W."/>
            <person name="Robinson-Rechavi M."/>
            <person name="Braasch I."/>
            <person name="Lecointre G."/>
            <person name="Bobe J."/>
            <person name="Postlethwait J.H."/>
            <person name="Berthelot C."/>
            <person name="Roest Crollius H."/>
            <person name="Guiguen Y."/>
        </authorList>
    </citation>
    <scope>NUCLEOTIDE SEQUENCE</scope>
    <source>
        <strain evidence="2">NC1722</strain>
    </source>
</reference>
<organism evidence="2 3">
    <name type="scientific">Aldrovandia affinis</name>
    <dbReference type="NCBI Taxonomy" id="143900"/>
    <lineage>
        <taxon>Eukaryota</taxon>
        <taxon>Metazoa</taxon>
        <taxon>Chordata</taxon>
        <taxon>Craniata</taxon>
        <taxon>Vertebrata</taxon>
        <taxon>Euteleostomi</taxon>
        <taxon>Actinopterygii</taxon>
        <taxon>Neopterygii</taxon>
        <taxon>Teleostei</taxon>
        <taxon>Notacanthiformes</taxon>
        <taxon>Halosauridae</taxon>
        <taxon>Aldrovandia</taxon>
    </lineage>
</organism>
<accession>A0AAD7WXK8</accession>
<keyword evidence="3" id="KW-1185">Reference proteome</keyword>
<gene>
    <name evidence="2" type="ORF">AAFF_G00104990</name>
</gene>
<dbReference type="Proteomes" id="UP001221898">
    <property type="component" value="Unassembled WGS sequence"/>
</dbReference>
<dbReference type="AlphaFoldDB" id="A0AAD7WXK8"/>
<proteinExistence type="predicted"/>